<keyword evidence="3" id="KW-1185">Reference proteome</keyword>
<dbReference type="Gene3D" id="1.10.506.10">
    <property type="entry name" value="GTPase Activation - p120gap, domain 1"/>
    <property type="match status" value="1"/>
</dbReference>
<dbReference type="OrthoDB" id="125363at2759"/>
<dbReference type="GO" id="GO:0030334">
    <property type="term" value="P:regulation of cell migration"/>
    <property type="evidence" value="ECO:0007669"/>
    <property type="project" value="TreeGrafter"/>
</dbReference>
<dbReference type="InParanoid" id="A0A7F5R7L0"/>
<dbReference type="RefSeq" id="XP_025831963.1">
    <property type="nucleotide sequence ID" value="XM_025976178.1"/>
</dbReference>
<name>A0A7F5R7L0_AGRPL</name>
<dbReference type="SMART" id="SM00429">
    <property type="entry name" value="IPT"/>
    <property type="match status" value="3"/>
</dbReference>
<sequence length="1032" mass="116762">MGKIKIGKVPCELVTYEVSVKIQCITGSSLTEMTAPVIVGNEAGYTESAVEFSYKDIRLINVYPRIGPQSGGTQLAITGQYLNIGTVIVAYLDNYACRVNLTQASSSRLTCVTSRASKPTNIARLTLSIDGANRTLEGNPFNYTQDPTIMEIKPLKSFVSGGRMIFVHGSNLNSIQKPEMEVYYFNDPVPVNKTVCTVLSSTQMECPSPAVNRQFLLASTRIPRSVPRKNSVAKTLELNLRIEFVMDDVVTVRDLEKHFPNLRSQLLFVEDPKFFEFPNQVKLYKGDTLVIEGENLNVASDETDVVVTIGRKPCNVTSLALTQLVCSPPEQQPEDLDENGVKTDKSLPLVVVRVGRNLRFPIGYLRYDLLKPFTFPPEAIAMIAAGIFLFVVFFLAVLVIYRRKSTQAEREYKRIQIQMDTLESNVRSECKQAFAELQTDMTDLTADLENSGIPTLDHMSYIMKVFFPGVSDHPILNAPKVRINGPRTNYDAAMLQFEQLINTKHFLLCFIETLEAQKSFNIRDKVNVASLLMVVLMGKMEYATDILKCLLLRLIEKSVNTKHPQLMLRRTESVVEKMLTNWMALCMYSYLKEYAGSSLFLLFKAIKHQIEKGLVDAITHDARYSLSEERLLKEQIEHSVVTLHIVQEDLDEKIQCKVLDCDTISQVKSKILDALFKNTPFSMRPSIYEVDLEWRHGRGGHLTLQDEDLTTKTINGWKKLNTLAHYGVKESAVMSLISRQNDSFNNCKQSCHNFILGTAGMYFNNLQNPIITVNGDIEIGINHPKIYHLVKPVDDHQYSSKTAERTHKAIPEIFLTRLLSTKGTIQKFVDDFFLNILTVNDALPPAIKWLFDLLDDAAKKHGIQDPEVVHAWKSNSLPLRFWVNFIKNPDFIFDINKTATLDSCLSVIAQTFMDACSTTEHRLGKDSPSNKLLFAKDIPRYRDMVSQFYYDVAMLPVITDQEMGSAMQQLSAQQADEFDTVAALKELYIYVTKYREQITESLNTDVNCRRLHLTHKLNNVACTLEGEETSAC</sequence>
<dbReference type="Gene3D" id="2.60.40.10">
    <property type="entry name" value="Immunoglobulins"/>
    <property type="match status" value="3"/>
</dbReference>
<dbReference type="Proteomes" id="UP000192223">
    <property type="component" value="Unplaced"/>
</dbReference>
<protein>
    <submittedName>
        <fullName evidence="4">Plexin-B-like</fullName>
    </submittedName>
</protein>
<gene>
    <name evidence="4" type="primary">LOC108741296</name>
</gene>
<organism evidence="3 4">
    <name type="scientific">Agrilus planipennis</name>
    <name type="common">Emerald ash borer</name>
    <name type="synonym">Agrilus marcopoli</name>
    <dbReference type="NCBI Taxonomy" id="224129"/>
    <lineage>
        <taxon>Eukaryota</taxon>
        <taxon>Metazoa</taxon>
        <taxon>Ecdysozoa</taxon>
        <taxon>Arthropoda</taxon>
        <taxon>Hexapoda</taxon>
        <taxon>Insecta</taxon>
        <taxon>Pterygota</taxon>
        <taxon>Neoptera</taxon>
        <taxon>Endopterygota</taxon>
        <taxon>Coleoptera</taxon>
        <taxon>Polyphaga</taxon>
        <taxon>Elateriformia</taxon>
        <taxon>Buprestoidea</taxon>
        <taxon>Buprestidae</taxon>
        <taxon>Agrilinae</taxon>
        <taxon>Agrilus</taxon>
    </lineage>
</organism>
<feature type="transmembrane region" description="Helical" evidence="1">
    <location>
        <begin position="379"/>
        <end position="401"/>
    </location>
</feature>
<dbReference type="PANTHER" id="PTHR22625:SF44">
    <property type="entry name" value="PLEXIN-B"/>
    <property type="match status" value="1"/>
</dbReference>
<dbReference type="Pfam" id="PF08337">
    <property type="entry name" value="Plexin_cytopl"/>
    <property type="match status" value="1"/>
</dbReference>
<dbReference type="GO" id="GO:0050772">
    <property type="term" value="P:positive regulation of axonogenesis"/>
    <property type="evidence" value="ECO:0007669"/>
    <property type="project" value="TreeGrafter"/>
</dbReference>
<dbReference type="GO" id="GO:0008045">
    <property type="term" value="P:motor neuron axon guidance"/>
    <property type="evidence" value="ECO:0007669"/>
    <property type="project" value="TreeGrafter"/>
</dbReference>
<feature type="domain" description="IPT/TIG" evidence="2">
    <location>
        <begin position="271"/>
        <end position="361"/>
    </location>
</feature>
<evidence type="ECO:0000313" key="3">
    <source>
        <dbReference type="Proteomes" id="UP000192223"/>
    </source>
</evidence>
<dbReference type="GO" id="GO:0002116">
    <property type="term" value="C:semaphorin receptor complex"/>
    <property type="evidence" value="ECO:0007669"/>
    <property type="project" value="TreeGrafter"/>
</dbReference>
<dbReference type="InterPro" id="IPR013783">
    <property type="entry name" value="Ig-like_fold"/>
</dbReference>
<keyword evidence="1" id="KW-0472">Membrane</keyword>
<dbReference type="InterPro" id="IPR013548">
    <property type="entry name" value="Plexin_cytoplasmic_RasGAP_dom"/>
</dbReference>
<dbReference type="Pfam" id="PF01833">
    <property type="entry name" value="TIG"/>
    <property type="match status" value="3"/>
</dbReference>
<dbReference type="InterPro" id="IPR008936">
    <property type="entry name" value="Rho_GTPase_activation_prot"/>
</dbReference>
<evidence type="ECO:0000313" key="4">
    <source>
        <dbReference type="RefSeq" id="XP_025831963.1"/>
    </source>
</evidence>
<dbReference type="FunFam" id="1.10.506.10:FF:000027">
    <property type="entry name" value="Plexin A, isoform B"/>
    <property type="match status" value="1"/>
</dbReference>
<dbReference type="Pfam" id="PF20170">
    <property type="entry name" value="Plexin_RBD"/>
    <property type="match status" value="1"/>
</dbReference>
<dbReference type="GO" id="GO:0008360">
    <property type="term" value="P:regulation of cell shape"/>
    <property type="evidence" value="ECO:0007669"/>
    <property type="project" value="TreeGrafter"/>
</dbReference>
<proteinExistence type="predicted"/>
<keyword evidence="1" id="KW-1133">Transmembrane helix</keyword>
<dbReference type="FunFam" id="1.10.506.10:FF:000005">
    <property type="entry name" value="Plexin A1"/>
    <property type="match status" value="1"/>
</dbReference>
<dbReference type="SUPFAM" id="SSF81296">
    <property type="entry name" value="E set domains"/>
    <property type="match status" value="3"/>
</dbReference>
<dbReference type="GO" id="GO:0097374">
    <property type="term" value="P:sensory neuron axon guidance"/>
    <property type="evidence" value="ECO:0007669"/>
    <property type="project" value="TreeGrafter"/>
</dbReference>
<dbReference type="InterPro" id="IPR002909">
    <property type="entry name" value="IPT_dom"/>
</dbReference>
<evidence type="ECO:0000259" key="2">
    <source>
        <dbReference type="SMART" id="SM00429"/>
    </source>
</evidence>
<dbReference type="GO" id="GO:0005886">
    <property type="term" value="C:plasma membrane"/>
    <property type="evidence" value="ECO:0007669"/>
    <property type="project" value="TreeGrafter"/>
</dbReference>
<dbReference type="CDD" id="cd12205">
    <property type="entry name" value="RasGAP_plexin"/>
    <property type="match status" value="1"/>
</dbReference>
<dbReference type="KEGG" id="apln:108741296"/>
<feature type="domain" description="IPT/TIG" evidence="2">
    <location>
        <begin position="35"/>
        <end position="144"/>
    </location>
</feature>
<keyword evidence="1" id="KW-0812">Transmembrane</keyword>
<dbReference type="FunFam" id="3.10.20.90:FF:000213">
    <property type="entry name" value="Plexin A4, B"/>
    <property type="match status" value="1"/>
</dbReference>
<dbReference type="AlphaFoldDB" id="A0A7F5R7L0"/>
<dbReference type="InterPro" id="IPR014756">
    <property type="entry name" value="Ig_E-set"/>
</dbReference>
<dbReference type="SUPFAM" id="SSF48350">
    <property type="entry name" value="GTPase activation domain, GAP"/>
    <property type="match status" value="1"/>
</dbReference>
<dbReference type="Gene3D" id="3.10.20.90">
    <property type="entry name" value="Phosphatidylinositol 3-kinase Catalytic Subunit, Chain A, domain 1"/>
    <property type="match status" value="1"/>
</dbReference>
<dbReference type="CDD" id="cd00603">
    <property type="entry name" value="IPT_PCSR"/>
    <property type="match status" value="1"/>
</dbReference>
<dbReference type="InterPro" id="IPR031148">
    <property type="entry name" value="Plexin"/>
</dbReference>
<dbReference type="InterPro" id="IPR046800">
    <property type="entry name" value="Plexin_RBD"/>
</dbReference>
<dbReference type="GeneID" id="108741296"/>
<reference evidence="4" key="1">
    <citation type="submission" date="2025-08" db="UniProtKB">
        <authorList>
            <consortium name="RefSeq"/>
        </authorList>
    </citation>
    <scope>IDENTIFICATION</scope>
    <source>
        <tissue evidence="4">Entire body</tissue>
    </source>
</reference>
<dbReference type="GO" id="GO:0017154">
    <property type="term" value="F:semaphorin receptor activity"/>
    <property type="evidence" value="ECO:0007669"/>
    <property type="project" value="InterPro"/>
</dbReference>
<accession>A0A7F5R7L0</accession>
<dbReference type="FunFam" id="2.60.40.10:FF:001973">
    <property type="entry name" value="Plexin A4, B"/>
    <property type="match status" value="1"/>
</dbReference>
<dbReference type="GO" id="GO:0007162">
    <property type="term" value="P:negative regulation of cell adhesion"/>
    <property type="evidence" value="ECO:0007669"/>
    <property type="project" value="TreeGrafter"/>
</dbReference>
<feature type="domain" description="IPT/TIG" evidence="2">
    <location>
        <begin position="146"/>
        <end position="243"/>
    </location>
</feature>
<evidence type="ECO:0000256" key="1">
    <source>
        <dbReference type="SAM" id="Phobius"/>
    </source>
</evidence>
<dbReference type="PANTHER" id="PTHR22625">
    <property type="entry name" value="PLEXIN"/>
    <property type="match status" value="1"/>
</dbReference>